<dbReference type="Proteomes" id="UP000033945">
    <property type="component" value="Unassembled WGS sequence"/>
</dbReference>
<sequence length="157" mass="17602">MEEILHPSKSESLKYIRGLIAKAMNSRNGHIYQPIITAHPCVICKSGVMGKSPEGLTCGEDICRDELARKVSELMDGESYTEQRAHELEEKKETIEDLIKEQEKQLVDLKKLKDKYEMLQARAKVACEVLKGLLPEGSADNPIFGVIMETISDLENA</sequence>
<reference evidence="2 3" key="1">
    <citation type="journal article" date="2015" name="Nature">
        <title>rRNA introns, odd ribosomes, and small enigmatic genomes across a large radiation of phyla.</title>
        <authorList>
            <person name="Brown C.T."/>
            <person name="Hug L.A."/>
            <person name="Thomas B.C."/>
            <person name="Sharon I."/>
            <person name="Castelle C.J."/>
            <person name="Singh A."/>
            <person name="Wilkins M.J."/>
            <person name="Williams K.H."/>
            <person name="Banfield J.F."/>
        </authorList>
    </citation>
    <scope>NUCLEOTIDE SEQUENCE [LARGE SCALE GENOMIC DNA]</scope>
</reference>
<dbReference type="AlphaFoldDB" id="A0A0G1IVG6"/>
<evidence type="ECO:0000313" key="3">
    <source>
        <dbReference type="Proteomes" id="UP000033945"/>
    </source>
</evidence>
<accession>A0A0G1IVG6</accession>
<feature type="coiled-coil region" evidence="1">
    <location>
        <begin position="85"/>
        <end position="129"/>
    </location>
</feature>
<organism evidence="2 3">
    <name type="scientific">Candidatus Giovannonibacteria bacterium GW2011_GWA2_44_26</name>
    <dbReference type="NCBI Taxonomy" id="1618648"/>
    <lineage>
        <taxon>Bacteria</taxon>
        <taxon>Candidatus Giovannoniibacteriota</taxon>
    </lineage>
</organism>
<comment type="caution">
    <text evidence="2">The sequence shown here is derived from an EMBL/GenBank/DDBJ whole genome shotgun (WGS) entry which is preliminary data.</text>
</comment>
<gene>
    <name evidence="2" type="ORF">UW55_C0004G0029</name>
</gene>
<protein>
    <submittedName>
        <fullName evidence="2">Uncharacterized protein</fullName>
    </submittedName>
</protein>
<evidence type="ECO:0000256" key="1">
    <source>
        <dbReference type="SAM" id="Coils"/>
    </source>
</evidence>
<name>A0A0G1IVG6_9BACT</name>
<keyword evidence="1" id="KW-0175">Coiled coil</keyword>
<dbReference type="EMBL" id="LCIT01000004">
    <property type="protein sequence ID" value="KKT63396.1"/>
    <property type="molecule type" value="Genomic_DNA"/>
</dbReference>
<proteinExistence type="predicted"/>
<evidence type="ECO:0000313" key="2">
    <source>
        <dbReference type="EMBL" id="KKT63396.1"/>
    </source>
</evidence>